<feature type="coiled-coil region" evidence="1">
    <location>
        <begin position="113"/>
        <end position="149"/>
    </location>
</feature>
<evidence type="ECO:0000313" key="3">
    <source>
        <dbReference type="EMBL" id="STX43488.1"/>
    </source>
</evidence>
<dbReference type="EMBL" id="LNYE01000029">
    <property type="protein sequence ID" value="KTD06349.1"/>
    <property type="molecule type" value="Genomic_DNA"/>
</dbReference>
<dbReference type="Proteomes" id="UP000054691">
    <property type="component" value="Unassembled WGS sequence"/>
</dbReference>
<evidence type="ECO:0000313" key="4">
    <source>
        <dbReference type="Proteomes" id="UP000054691"/>
    </source>
</evidence>
<evidence type="ECO:0000256" key="1">
    <source>
        <dbReference type="SAM" id="Coils"/>
    </source>
</evidence>
<keyword evidence="4" id="KW-1185">Reference proteome</keyword>
<name>A0A378J8G1_9GAMM</name>
<dbReference type="STRING" id="45066.Lgra_3126"/>
<keyword evidence="3" id="KW-0723">Serine/threonine-protein kinase</keyword>
<keyword evidence="1" id="KW-0175">Coiled coil</keyword>
<sequence>MPIKKVEIGSNQDVLVLNALIDEYNNFDKDINPEVKLNRIQRIDCLSRQIFENYSSATNKNASTLKDGNTFYSWFKSDPLLFELKELCNNKKFDLNNQRLFELHAPKISDGGCKILSEMLNEDLKAIENEEKEINLDSIKNQLMALNDHQNIPINYYQSLYKLQQEIITVRNNLSPKQDEEWCKQFDRMQLSVNSEAAFFVENNNLATEECFKRHNNPIDPINRLLCEVAPNQLITLLGEAKDSKGNKKQFTEGDFNFKGLGGENNQVWMVTCEKTNEIYAVRLEKFLKSPFRGMDRENFYQQCNQYTEKNLETIHLGKHKVSLDPKRRDEAEYVIAIGEFCPQGDIMNAIYTMDNNNPKDLIKILDMALPVCELQKKSITAGFLCTDLKPENFLLRENGTVIISDLKSLTSLNSDGELPYSISAKPLKPFHLPGDMEIDKLLEQKVDPQLFSSYFIATMLHTMIGADKKDYPQGTHSRQKLPDYQFDYKHPIYNTPQGEIVKTLIEEIKSSVHQNNATLDKTIEAIKLAQHSLKTLDYRNQLRQGREMYNEKDEEKTLSSVSTYRSFG</sequence>
<reference evidence="3 5" key="2">
    <citation type="submission" date="2018-06" db="EMBL/GenBank/DDBJ databases">
        <authorList>
            <consortium name="Pathogen Informatics"/>
            <person name="Doyle S."/>
        </authorList>
    </citation>
    <scope>NUCLEOTIDE SEQUENCE [LARGE SCALE GENOMIC DNA]</scope>
    <source>
        <strain evidence="3 5">NCTC12388</strain>
    </source>
</reference>
<dbReference type="SUPFAM" id="SSF56112">
    <property type="entry name" value="Protein kinase-like (PK-like)"/>
    <property type="match status" value="1"/>
</dbReference>
<dbReference type="Proteomes" id="UP000254476">
    <property type="component" value="Unassembled WGS sequence"/>
</dbReference>
<evidence type="ECO:0000313" key="5">
    <source>
        <dbReference type="Proteomes" id="UP000254476"/>
    </source>
</evidence>
<dbReference type="RefSeq" id="WP_058500099.1">
    <property type="nucleotide sequence ID" value="NZ_CAAAHW010000001.1"/>
</dbReference>
<protein>
    <submittedName>
        <fullName evidence="3">Serine/threonine protein kinase</fullName>
    </submittedName>
</protein>
<dbReference type="OrthoDB" id="5648427at2"/>
<dbReference type="InterPro" id="IPR011009">
    <property type="entry name" value="Kinase-like_dom_sf"/>
</dbReference>
<dbReference type="GO" id="GO:0004674">
    <property type="term" value="F:protein serine/threonine kinase activity"/>
    <property type="evidence" value="ECO:0007669"/>
    <property type="project" value="UniProtKB-KW"/>
</dbReference>
<dbReference type="AlphaFoldDB" id="A0A378J8G1"/>
<dbReference type="Gene3D" id="1.10.510.10">
    <property type="entry name" value="Transferase(Phosphotransferase) domain 1"/>
    <property type="match status" value="1"/>
</dbReference>
<evidence type="ECO:0000313" key="2">
    <source>
        <dbReference type="EMBL" id="KTD06349.1"/>
    </source>
</evidence>
<proteinExistence type="predicted"/>
<organism evidence="3 5">
    <name type="scientific">Legionella gratiana</name>
    <dbReference type="NCBI Taxonomy" id="45066"/>
    <lineage>
        <taxon>Bacteria</taxon>
        <taxon>Pseudomonadati</taxon>
        <taxon>Pseudomonadota</taxon>
        <taxon>Gammaproteobacteria</taxon>
        <taxon>Legionellales</taxon>
        <taxon>Legionellaceae</taxon>
        <taxon>Legionella</taxon>
    </lineage>
</organism>
<gene>
    <name evidence="2" type="ORF">Lgra_3126</name>
    <name evidence="3" type="ORF">NCTC12388_01091</name>
</gene>
<keyword evidence="3" id="KW-0808">Transferase</keyword>
<reference evidence="2 4" key="1">
    <citation type="submission" date="2015-11" db="EMBL/GenBank/DDBJ databases">
        <title>Genomic analysis of 38 Legionella species identifies large and diverse effector repertoires.</title>
        <authorList>
            <person name="Burstein D."/>
            <person name="Amaro F."/>
            <person name="Zusman T."/>
            <person name="Lifshitz Z."/>
            <person name="Cohen O."/>
            <person name="Gilbert J.A."/>
            <person name="Pupko T."/>
            <person name="Shuman H.A."/>
            <person name="Segal G."/>
        </authorList>
    </citation>
    <scope>NUCLEOTIDE SEQUENCE [LARGE SCALE GENOMIC DNA]</scope>
    <source>
        <strain evidence="2 4">Lyon 8420412</strain>
    </source>
</reference>
<keyword evidence="3" id="KW-0418">Kinase</keyword>
<dbReference type="EMBL" id="UGOB01000001">
    <property type="protein sequence ID" value="STX43488.1"/>
    <property type="molecule type" value="Genomic_DNA"/>
</dbReference>
<accession>A0A378J8G1</accession>